<feature type="domain" description="PH" evidence="7">
    <location>
        <begin position="265"/>
        <end position="362"/>
    </location>
</feature>
<evidence type="ECO:0000259" key="8">
    <source>
        <dbReference type="PROSITE" id="PS50115"/>
    </source>
</evidence>
<dbReference type="PROSITE" id="PS50088">
    <property type="entry name" value="ANK_REPEAT"/>
    <property type="match status" value="2"/>
</dbReference>
<keyword evidence="10" id="KW-1185">Reference proteome</keyword>
<protein>
    <submittedName>
        <fullName evidence="9">Centaurin/arf</fullName>
    </submittedName>
</protein>
<sequence length="929" mass="107992">MDLPLKEILNNSPMFHSQLQAYEKKNECLKLYIKSLNKVALQYVKAAENMADVGDRFADQILGYKELLENNTTEQIELEVGKELMRFGKILKEVNKNRRMNFRLIQTLLVDPMEDFLKVDLKEAKQSRSKLEKLKSDFNSAQTKYLNTAPQKKKSEKIQQIFKTAEETYILGCHELVSKLHTVNEKNKFEFMERMFALLFSQISYYHHSHEIMLLVKPGIQRATNTLEEIKKRFTKFQDDEKLNQQDLLKMLYEKRIQKEKNKKLLEKVGYLHMKTGSMVKDWKKRYFIVENHKIYYVKNSKDLTPRGNMDLLLCSVKMNYDLKRRNCFEIHNPMSENKLLLQAPNEEEVRSWIEVINNNVGELLNKQQSPTQDIHIQEEIDKILKKFHSIPGCDVCTDCNTPEPDWCSLNLGVTFCIDCSGAHRSLGTQISKVRSLTLDEISDNTYNLFSKLGNKIANSILEKTLDQDTKPKSTDSVHKKKEFIIKKYKNREFVGETPDLITLNKLLWNSCKNKDLGKAYFCLVNGANANWTYLEENNESSVHSAAFSGDLQIIKLLHLFNADINLLNLSFETPLHYAIRYNYIDIVSFLLEKNAIVFFKQNISQDFSNAYEISLSLNKTECIKLIEKYSDQKEIENFKKDNPELMKLKNTFVFKSLVKKNTPLIFKGETNQMKKVENTNRITIKKEMVTKRENNKNKIESGGRKEQELEKNTKNSNDKLKLPNDESQNRKTISPLFEKWKKMESNTNNNNNNNNNNNYYHNRRSAIISGTKKPQLKYIFQEKANQTITNKNNINTNTNTNTNLSDNYQNKKQINNNNNFGNDKRRGRGRGIGRRRGRGTSRGVGRGMGRGRGRGRARGRSRGRGRGRGRGTGSGENKVNDLSFLNTNNNKIENEKKDKTISLSEQVKNNILQSIFQSPKKEKENENY</sequence>
<dbReference type="CDD" id="cd08204">
    <property type="entry name" value="ArfGap"/>
    <property type="match status" value="1"/>
</dbReference>
<dbReference type="InterPro" id="IPR011993">
    <property type="entry name" value="PH-like_dom_sf"/>
</dbReference>
<organism evidence="9 10">
    <name type="scientific">Anaeramoeba flamelloides</name>
    <dbReference type="NCBI Taxonomy" id="1746091"/>
    <lineage>
        <taxon>Eukaryota</taxon>
        <taxon>Metamonada</taxon>
        <taxon>Anaeramoebidae</taxon>
        <taxon>Anaeramoeba</taxon>
    </lineage>
</organism>
<dbReference type="SUPFAM" id="SSF50729">
    <property type="entry name" value="PH domain-like"/>
    <property type="match status" value="1"/>
</dbReference>
<dbReference type="PANTHER" id="PTHR23180">
    <property type="entry name" value="CENTAURIN/ARF"/>
    <property type="match status" value="1"/>
</dbReference>
<comment type="caution">
    <text evidence="9">The sequence shown here is derived from an EMBL/GenBank/DDBJ whole genome shotgun (WGS) entry which is preliminary data.</text>
</comment>
<reference evidence="9" key="1">
    <citation type="submission" date="2022-08" db="EMBL/GenBank/DDBJ databases">
        <title>Novel sulfate-reducing endosymbionts in the free-living metamonad Anaeramoeba.</title>
        <authorList>
            <person name="Jerlstrom-Hultqvist J."/>
            <person name="Cepicka I."/>
            <person name="Gallot-Lavallee L."/>
            <person name="Salas-Leiva D."/>
            <person name="Curtis B.A."/>
            <person name="Zahonova K."/>
            <person name="Pipaliya S."/>
            <person name="Dacks J."/>
            <person name="Roger A.J."/>
        </authorList>
    </citation>
    <scope>NUCLEOTIDE SEQUENCE</scope>
    <source>
        <strain evidence="9">Schooner1</strain>
    </source>
</reference>
<evidence type="ECO:0000256" key="1">
    <source>
        <dbReference type="ARBA" id="ARBA00022723"/>
    </source>
</evidence>
<accession>A0ABQ8Z2Y4</accession>
<evidence type="ECO:0000256" key="3">
    <source>
        <dbReference type="ARBA" id="ARBA00022833"/>
    </source>
</evidence>
<feature type="domain" description="Arf-GAP" evidence="8">
    <location>
        <begin position="382"/>
        <end position="495"/>
    </location>
</feature>
<dbReference type="PROSITE" id="PS50115">
    <property type="entry name" value="ARFGAP"/>
    <property type="match status" value="1"/>
</dbReference>
<dbReference type="PANTHER" id="PTHR23180:SF160">
    <property type="entry name" value="ADP-RIBOSYLATION FACTOR GTPASE-ACTIVATING PROTEIN EFFECTOR PROTEIN 1"/>
    <property type="match status" value="1"/>
</dbReference>
<dbReference type="Gene3D" id="1.25.40.20">
    <property type="entry name" value="Ankyrin repeat-containing domain"/>
    <property type="match status" value="1"/>
</dbReference>
<dbReference type="SUPFAM" id="SSF103657">
    <property type="entry name" value="BAR/IMD domain-like"/>
    <property type="match status" value="1"/>
</dbReference>
<gene>
    <name evidence="9" type="ORF">M0813_15902</name>
</gene>
<evidence type="ECO:0000256" key="2">
    <source>
        <dbReference type="ARBA" id="ARBA00022771"/>
    </source>
</evidence>
<dbReference type="PROSITE" id="PS50003">
    <property type="entry name" value="PH_DOMAIN"/>
    <property type="match status" value="1"/>
</dbReference>
<dbReference type="SMART" id="SM00248">
    <property type="entry name" value="ANK"/>
    <property type="match status" value="2"/>
</dbReference>
<keyword evidence="4" id="KW-0040">ANK repeat</keyword>
<proteinExistence type="predicted"/>
<dbReference type="SUPFAM" id="SSF48403">
    <property type="entry name" value="Ankyrin repeat"/>
    <property type="match status" value="1"/>
</dbReference>
<keyword evidence="1" id="KW-0479">Metal-binding</keyword>
<dbReference type="Pfam" id="PF16746">
    <property type="entry name" value="BAR_3"/>
    <property type="match status" value="1"/>
</dbReference>
<evidence type="ECO:0000313" key="10">
    <source>
        <dbReference type="Proteomes" id="UP001150062"/>
    </source>
</evidence>
<dbReference type="SUPFAM" id="SSF57863">
    <property type="entry name" value="ArfGap/RecO-like zinc finger"/>
    <property type="match status" value="1"/>
</dbReference>
<dbReference type="InterPro" id="IPR045258">
    <property type="entry name" value="ACAP1/2/3-like"/>
</dbReference>
<dbReference type="Gene3D" id="1.20.1270.60">
    <property type="entry name" value="Arfaptin homology (AH) domain/BAR domain"/>
    <property type="match status" value="1"/>
</dbReference>
<dbReference type="Gene3D" id="2.30.29.30">
    <property type="entry name" value="Pleckstrin-homology domain (PH domain)/Phosphotyrosine-binding domain (PTB)"/>
    <property type="match status" value="1"/>
</dbReference>
<dbReference type="Pfam" id="PF00169">
    <property type="entry name" value="PH"/>
    <property type="match status" value="1"/>
</dbReference>
<dbReference type="InterPro" id="IPR038508">
    <property type="entry name" value="ArfGAP_dom_sf"/>
</dbReference>
<feature type="region of interest" description="Disordered" evidence="6">
    <location>
        <begin position="792"/>
        <end position="898"/>
    </location>
</feature>
<feature type="region of interest" description="Disordered" evidence="6">
    <location>
        <begin position="687"/>
        <end position="733"/>
    </location>
</feature>
<dbReference type="InterPro" id="IPR037278">
    <property type="entry name" value="ARFGAP/RecO"/>
</dbReference>
<dbReference type="PROSITE" id="PS50297">
    <property type="entry name" value="ANK_REP_REGION"/>
    <property type="match status" value="2"/>
</dbReference>
<keyword evidence="3" id="KW-0862">Zinc</keyword>
<dbReference type="Proteomes" id="UP001150062">
    <property type="component" value="Unassembled WGS sequence"/>
</dbReference>
<dbReference type="InterPro" id="IPR027267">
    <property type="entry name" value="AH/BAR_dom_sf"/>
</dbReference>
<feature type="repeat" description="ANK" evidence="4">
    <location>
        <begin position="538"/>
        <end position="570"/>
    </location>
</feature>
<dbReference type="EMBL" id="JAOAOG010000073">
    <property type="protein sequence ID" value="KAJ6251080.1"/>
    <property type="molecule type" value="Genomic_DNA"/>
</dbReference>
<keyword evidence="2 5" id="KW-0863">Zinc-finger</keyword>
<feature type="compositionally biased region" description="Low complexity" evidence="6">
    <location>
        <begin position="792"/>
        <end position="822"/>
    </location>
</feature>
<dbReference type="SMART" id="SM00105">
    <property type="entry name" value="ArfGap"/>
    <property type="match status" value="1"/>
</dbReference>
<feature type="repeat" description="ANK" evidence="4">
    <location>
        <begin position="571"/>
        <end position="603"/>
    </location>
</feature>
<dbReference type="InterPro" id="IPR001849">
    <property type="entry name" value="PH_domain"/>
</dbReference>
<dbReference type="Pfam" id="PF12796">
    <property type="entry name" value="Ank_2"/>
    <property type="match status" value="1"/>
</dbReference>
<evidence type="ECO:0000256" key="5">
    <source>
        <dbReference type="PROSITE-ProRule" id="PRU00288"/>
    </source>
</evidence>
<feature type="compositionally biased region" description="Basic and acidic residues" evidence="6">
    <location>
        <begin position="687"/>
        <end position="730"/>
    </location>
</feature>
<dbReference type="InterPro" id="IPR036770">
    <property type="entry name" value="Ankyrin_rpt-contain_sf"/>
</dbReference>
<feature type="compositionally biased region" description="Basic residues" evidence="6">
    <location>
        <begin position="850"/>
        <end position="870"/>
    </location>
</feature>
<evidence type="ECO:0000256" key="4">
    <source>
        <dbReference type="PROSITE-ProRule" id="PRU00023"/>
    </source>
</evidence>
<dbReference type="Gene3D" id="1.10.220.150">
    <property type="entry name" value="Arf GTPase activating protein"/>
    <property type="match status" value="1"/>
</dbReference>
<dbReference type="PRINTS" id="PR00405">
    <property type="entry name" value="REVINTRACTNG"/>
</dbReference>
<dbReference type="SMART" id="SM00233">
    <property type="entry name" value="PH"/>
    <property type="match status" value="1"/>
</dbReference>
<dbReference type="InterPro" id="IPR004148">
    <property type="entry name" value="BAR_dom"/>
</dbReference>
<name>A0ABQ8Z2Y4_9EUKA</name>
<dbReference type="InterPro" id="IPR001164">
    <property type="entry name" value="ArfGAP_dom"/>
</dbReference>
<evidence type="ECO:0000256" key="6">
    <source>
        <dbReference type="SAM" id="MobiDB-lite"/>
    </source>
</evidence>
<feature type="compositionally biased region" description="Basic residues" evidence="6">
    <location>
        <begin position="826"/>
        <end position="840"/>
    </location>
</feature>
<dbReference type="Pfam" id="PF01412">
    <property type="entry name" value="ArfGap"/>
    <property type="match status" value="1"/>
</dbReference>
<evidence type="ECO:0000259" key="7">
    <source>
        <dbReference type="PROSITE" id="PS50003"/>
    </source>
</evidence>
<dbReference type="InterPro" id="IPR002110">
    <property type="entry name" value="Ankyrin_rpt"/>
</dbReference>
<evidence type="ECO:0000313" key="9">
    <source>
        <dbReference type="EMBL" id="KAJ6251080.1"/>
    </source>
</evidence>